<dbReference type="Proteomes" id="UP000241769">
    <property type="component" value="Unassembled WGS sequence"/>
</dbReference>
<proteinExistence type="predicted"/>
<reference evidence="2 3" key="1">
    <citation type="journal article" date="2018" name="Genome Biol. Evol.">
        <title>Multiple Roots of Fruiting Body Formation in Amoebozoa.</title>
        <authorList>
            <person name="Hillmann F."/>
            <person name="Forbes G."/>
            <person name="Novohradska S."/>
            <person name="Ferling I."/>
            <person name="Riege K."/>
            <person name="Groth M."/>
            <person name="Westermann M."/>
            <person name="Marz M."/>
            <person name="Spaller T."/>
            <person name="Winckler T."/>
            <person name="Schaap P."/>
            <person name="Glockner G."/>
        </authorList>
    </citation>
    <scope>NUCLEOTIDE SEQUENCE [LARGE SCALE GENOMIC DNA]</scope>
    <source>
        <strain evidence="2 3">Jena</strain>
    </source>
</reference>
<dbReference type="PROSITE" id="PS50994">
    <property type="entry name" value="INTEGRASE"/>
    <property type="match status" value="1"/>
</dbReference>
<protein>
    <submittedName>
        <fullName evidence="2">Retrotransposable element protein</fullName>
    </submittedName>
</protein>
<dbReference type="InterPro" id="IPR041588">
    <property type="entry name" value="Integrase_H2C2"/>
</dbReference>
<dbReference type="OrthoDB" id="1938712at2759"/>
<name>A0A2P6MMQ1_9EUKA</name>
<dbReference type="PANTHER" id="PTHR37984:SF15">
    <property type="entry name" value="INTEGRASE CATALYTIC DOMAIN-CONTAINING PROTEIN"/>
    <property type="match status" value="1"/>
</dbReference>
<accession>A0A2P6MMQ1</accession>
<dbReference type="InterPro" id="IPR036397">
    <property type="entry name" value="RNaseH_sf"/>
</dbReference>
<dbReference type="Gene3D" id="1.10.340.70">
    <property type="match status" value="1"/>
</dbReference>
<dbReference type="InterPro" id="IPR012337">
    <property type="entry name" value="RNaseH-like_sf"/>
</dbReference>
<evidence type="ECO:0000259" key="1">
    <source>
        <dbReference type="PROSITE" id="PS50994"/>
    </source>
</evidence>
<feature type="non-terminal residue" evidence="2">
    <location>
        <position position="1"/>
    </location>
</feature>
<dbReference type="STRING" id="1890364.A0A2P6MMQ1"/>
<evidence type="ECO:0000313" key="2">
    <source>
        <dbReference type="EMBL" id="PRP72973.1"/>
    </source>
</evidence>
<dbReference type="Gene3D" id="3.30.420.10">
    <property type="entry name" value="Ribonuclease H-like superfamily/Ribonuclease H"/>
    <property type="match status" value="1"/>
</dbReference>
<dbReference type="InterPro" id="IPR001584">
    <property type="entry name" value="Integrase_cat-core"/>
</dbReference>
<organism evidence="2 3">
    <name type="scientific">Planoprotostelium fungivorum</name>
    <dbReference type="NCBI Taxonomy" id="1890364"/>
    <lineage>
        <taxon>Eukaryota</taxon>
        <taxon>Amoebozoa</taxon>
        <taxon>Evosea</taxon>
        <taxon>Variosea</taxon>
        <taxon>Cavosteliida</taxon>
        <taxon>Cavosteliaceae</taxon>
        <taxon>Planoprotostelium</taxon>
    </lineage>
</organism>
<sequence>SERTTILIVKHDSPIAGHYGIRKTKELVSCDYWWPKMTHDIKSYVKSCDVCQRAKHSHRKQSGLLQPLSVPSDRWKSVTIDFMVELPECQGFNAIMVVVDRFTKMSHFIPCKIQLQAKRQQHYTSTGSGFWKSFWNAIGTEPLLSTAYHPETDGQMERVNSVLNQYLRIFCSYMQDDWVPLLATAEFSYNNSIHTATGTTPFFANQGLHPNAGSGSRSISDDPNILAVKLREYSDFLQSNLERAHQDMKRFADRHRSAEPDYKPGDKVLLSTKNFTTSRPKPKWADKWMGFTKMGNLDSGGWWLRGRLYQQLWDQSVTIISELNCFCCLAFCKNHHQEYQETFQTINPTAHRVLSEHNASSYSVNRPKCDLENVAYNSCLLATTLG</sequence>
<dbReference type="GO" id="GO:0015074">
    <property type="term" value="P:DNA integration"/>
    <property type="evidence" value="ECO:0007669"/>
    <property type="project" value="InterPro"/>
</dbReference>
<keyword evidence="3" id="KW-1185">Reference proteome</keyword>
<dbReference type="GO" id="GO:0003676">
    <property type="term" value="F:nucleic acid binding"/>
    <property type="evidence" value="ECO:0007669"/>
    <property type="project" value="InterPro"/>
</dbReference>
<dbReference type="FunFam" id="1.10.340.70:FF:000001">
    <property type="entry name" value="Retrovirus-related Pol polyprotein from transposon gypsy-like Protein"/>
    <property type="match status" value="1"/>
</dbReference>
<dbReference type="PANTHER" id="PTHR37984">
    <property type="entry name" value="PROTEIN CBG26694"/>
    <property type="match status" value="1"/>
</dbReference>
<evidence type="ECO:0000313" key="3">
    <source>
        <dbReference type="Proteomes" id="UP000241769"/>
    </source>
</evidence>
<dbReference type="SUPFAM" id="SSF53098">
    <property type="entry name" value="Ribonuclease H-like"/>
    <property type="match status" value="1"/>
</dbReference>
<dbReference type="Pfam" id="PF17921">
    <property type="entry name" value="Integrase_H2C2"/>
    <property type="match status" value="1"/>
</dbReference>
<dbReference type="InterPro" id="IPR050951">
    <property type="entry name" value="Retrovirus_Pol_polyprotein"/>
</dbReference>
<dbReference type="InParanoid" id="A0A2P6MMQ1"/>
<gene>
    <name evidence="2" type="ORF">PROFUN_17021</name>
</gene>
<feature type="domain" description="Integrase catalytic" evidence="1">
    <location>
        <begin position="93"/>
        <end position="209"/>
    </location>
</feature>
<comment type="caution">
    <text evidence="2">The sequence shown here is derived from an EMBL/GenBank/DDBJ whole genome shotgun (WGS) entry which is preliminary data.</text>
</comment>
<dbReference type="AlphaFoldDB" id="A0A2P6MMQ1"/>
<dbReference type="EMBL" id="MDYQ01000723">
    <property type="protein sequence ID" value="PRP72973.1"/>
    <property type="molecule type" value="Genomic_DNA"/>
</dbReference>